<dbReference type="Pfam" id="PF04307">
    <property type="entry name" value="YdjM"/>
    <property type="match status" value="1"/>
</dbReference>
<gene>
    <name evidence="2" type="ORF">XE10_0999</name>
</gene>
<dbReference type="PATRIC" id="fig|2198.3.peg.861"/>
<keyword evidence="1" id="KW-0812">Transmembrane</keyword>
<dbReference type="GO" id="GO:0016787">
    <property type="term" value="F:hydrolase activity"/>
    <property type="evidence" value="ECO:0007669"/>
    <property type="project" value="UniProtKB-KW"/>
</dbReference>
<dbReference type="AlphaFoldDB" id="A0A117MFQ2"/>
<reference evidence="3" key="1">
    <citation type="journal article" date="2015" name="MBio">
        <title>Genome-Resolved Metagenomic Analysis Reveals Roles for Candidate Phyla and Other Microbial Community Members in Biogeochemical Transformations in Oil Reservoirs.</title>
        <authorList>
            <person name="Hu P."/>
            <person name="Tom L."/>
            <person name="Singh A."/>
            <person name="Thomas B.C."/>
            <person name="Baker B.J."/>
            <person name="Piceno Y.M."/>
            <person name="Andersen G.L."/>
            <person name="Banfield J.F."/>
        </authorList>
    </citation>
    <scope>NUCLEOTIDE SEQUENCE [LARGE SCALE GENOMIC DNA]</scope>
</reference>
<dbReference type="EMBL" id="LGHE01000098">
    <property type="protein sequence ID" value="KUL01545.1"/>
    <property type="molecule type" value="Genomic_DNA"/>
</dbReference>
<keyword evidence="1" id="KW-0472">Membrane</keyword>
<evidence type="ECO:0000256" key="1">
    <source>
        <dbReference type="SAM" id="Phobius"/>
    </source>
</evidence>
<feature type="transmembrane region" description="Helical" evidence="1">
    <location>
        <begin position="222"/>
        <end position="241"/>
    </location>
</feature>
<accession>A0A117MFQ2</accession>
<dbReference type="InterPro" id="IPR007404">
    <property type="entry name" value="YdjM-like"/>
</dbReference>
<evidence type="ECO:0000313" key="3">
    <source>
        <dbReference type="Proteomes" id="UP000054598"/>
    </source>
</evidence>
<sequence length="248" mass="26947">MRGDQHVSLSLTTAALLIAPNLSIIDPFTAVVLLFGTFVGSVAPDADATDAAIFNGRVSGAKGKRGQVINGLAVVLPIFGYTIRYLIYYPISLVFTLLLRKNYRHRHRGLLHSLPGVGLTTLILSAYLAMILAWLGVSLALLPAFGCGFFGGSLLHLLEDACTPSGVAWFYPFSRRRVSGRVRAQRFFEVRPTIFAAVLLIAAAGVLIAPFVTDLTTDELRFIAPAAAFILWLLFLLVSGVRRERRCG</sequence>
<feature type="transmembrane region" description="Helical" evidence="1">
    <location>
        <begin position="111"/>
        <end position="137"/>
    </location>
</feature>
<feature type="transmembrane region" description="Helical" evidence="1">
    <location>
        <begin position="192"/>
        <end position="210"/>
    </location>
</feature>
<protein>
    <submittedName>
        <fullName evidence="2">Membrane-bound metal-dependent hydrolase</fullName>
    </submittedName>
</protein>
<proteinExistence type="predicted"/>
<keyword evidence="1" id="KW-1133">Transmembrane helix</keyword>
<organism evidence="2 3">
    <name type="scientific">Methanoculleus marisnigri</name>
    <dbReference type="NCBI Taxonomy" id="2198"/>
    <lineage>
        <taxon>Archaea</taxon>
        <taxon>Methanobacteriati</taxon>
        <taxon>Methanobacteriota</taxon>
        <taxon>Stenosarchaea group</taxon>
        <taxon>Methanomicrobia</taxon>
        <taxon>Methanomicrobiales</taxon>
        <taxon>Methanomicrobiaceae</taxon>
        <taxon>Methanoculleus</taxon>
    </lineage>
</organism>
<keyword evidence="2" id="KW-0378">Hydrolase</keyword>
<name>A0A117MFQ2_9EURY</name>
<evidence type="ECO:0000313" key="2">
    <source>
        <dbReference type="EMBL" id="KUL01545.1"/>
    </source>
</evidence>
<comment type="caution">
    <text evidence="2">The sequence shown here is derived from an EMBL/GenBank/DDBJ whole genome shotgun (WGS) entry which is preliminary data.</text>
</comment>
<dbReference type="Proteomes" id="UP000054598">
    <property type="component" value="Unassembled WGS sequence"/>
</dbReference>